<name>A0ABZ2C8C1_9PROT</name>
<reference evidence="2 3" key="1">
    <citation type="journal article" date="2024" name="Environ. Microbiol.">
        <title>Novel evolutionary insights on the interactions of the Holosporales (Alphaproteobacteria) with eukaryotic hosts from comparative genomics.</title>
        <authorList>
            <person name="Giovannini M."/>
            <person name="Petroni G."/>
            <person name="Castelli M."/>
        </authorList>
    </citation>
    <scope>NUCLEOTIDE SEQUENCE [LARGE SCALE GENOMIC DNA]</scope>
    <source>
        <strain evidence="2 3">US_Bl 15I1</strain>
    </source>
</reference>
<dbReference type="EMBL" id="CP133270">
    <property type="protein sequence ID" value="WVX67487.1"/>
    <property type="molecule type" value="Genomic_DNA"/>
</dbReference>
<evidence type="ECO:0000313" key="3">
    <source>
        <dbReference type="Proteomes" id="UP001330434"/>
    </source>
</evidence>
<keyword evidence="1" id="KW-0732">Signal</keyword>
<gene>
    <name evidence="2" type="ORF">Bealeia1_01694</name>
</gene>
<sequence>MKKALALGISLLLLSSQTPLFAMEGNSTNKGEVELDEKKKTTTIPTKNETLLQKTNSKKEEVLGLLELSDAEYLKILKSSRNRWKLAGHAFEMIENFSDALAYVGVMFSQIIPGDSKTTFTYAMVAVGGVKLLCLKLVSVAQTSVEEADKEIASLSKSDTV</sequence>
<feature type="chain" id="PRO_5046645761" evidence="1">
    <location>
        <begin position="23"/>
        <end position="161"/>
    </location>
</feature>
<dbReference type="RefSeq" id="WP_331256222.1">
    <property type="nucleotide sequence ID" value="NZ_CP133270.1"/>
</dbReference>
<proteinExistence type="predicted"/>
<evidence type="ECO:0000313" key="2">
    <source>
        <dbReference type="EMBL" id="WVX67487.1"/>
    </source>
</evidence>
<protein>
    <submittedName>
        <fullName evidence="2">Uncharacterized protein</fullName>
    </submittedName>
</protein>
<organism evidence="2 3">
    <name type="scientific">Candidatus Bealeia paramacronuclearis</name>
    <dbReference type="NCBI Taxonomy" id="1921001"/>
    <lineage>
        <taxon>Bacteria</taxon>
        <taxon>Pseudomonadati</taxon>
        <taxon>Pseudomonadota</taxon>
        <taxon>Alphaproteobacteria</taxon>
        <taxon>Holosporales</taxon>
        <taxon>Holosporaceae</taxon>
        <taxon>Candidatus Bealeia</taxon>
    </lineage>
</organism>
<keyword evidence="3" id="KW-1185">Reference proteome</keyword>
<dbReference type="Proteomes" id="UP001330434">
    <property type="component" value="Chromosome"/>
</dbReference>
<accession>A0ABZ2C8C1</accession>
<evidence type="ECO:0000256" key="1">
    <source>
        <dbReference type="SAM" id="SignalP"/>
    </source>
</evidence>
<feature type="signal peptide" evidence="1">
    <location>
        <begin position="1"/>
        <end position="22"/>
    </location>
</feature>